<sequence length="192" mass="21569">MEDYNVIKIIIVLISGMSIYLGYRLFYVVTERQGSLKLKGENSNIELSDVGPGVFFSFFGAAILIVSIVNQPYKDSNTTTSENGVTTTTVREPASSGNHQVETLSGELQSLCLVDSMSDTFSEGAGTLMALEWYKSTSPYKVIEKNELSELYSILERLEFPTPKKDTSDIVYIDYYYLLKAALYLNYTKYKC</sequence>
<protein>
    <submittedName>
        <fullName evidence="3">Uncharacterized protein</fullName>
    </submittedName>
</protein>
<dbReference type="Proteomes" id="UP001461163">
    <property type="component" value="Unassembled WGS sequence"/>
</dbReference>
<feature type="transmembrane region" description="Helical" evidence="2">
    <location>
        <begin position="6"/>
        <end position="29"/>
    </location>
</feature>
<name>A0ABU9STF6_9ALTE</name>
<keyword evidence="4" id="KW-1185">Reference proteome</keyword>
<proteinExistence type="predicted"/>
<evidence type="ECO:0000256" key="1">
    <source>
        <dbReference type="SAM" id="MobiDB-lite"/>
    </source>
</evidence>
<dbReference type="RefSeq" id="WP_342881095.1">
    <property type="nucleotide sequence ID" value="NZ_JBBMQS010000002.1"/>
</dbReference>
<evidence type="ECO:0000313" key="3">
    <source>
        <dbReference type="EMBL" id="MEM5496776.1"/>
    </source>
</evidence>
<reference evidence="3 4" key="1">
    <citation type="submission" date="2024-03" db="EMBL/GenBank/DDBJ databases">
        <title>Community enrichment and isolation of bacterial strains for fucoidan degradation.</title>
        <authorList>
            <person name="Sichert A."/>
        </authorList>
    </citation>
    <scope>NUCLEOTIDE SEQUENCE [LARGE SCALE GENOMIC DNA]</scope>
    <source>
        <strain evidence="3 4">AS12</strain>
    </source>
</reference>
<keyword evidence="2" id="KW-1133">Transmembrane helix</keyword>
<evidence type="ECO:0000313" key="4">
    <source>
        <dbReference type="Proteomes" id="UP001461163"/>
    </source>
</evidence>
<comment type="caution">
    <text evidence="3">The sequence shown here is derived from an EMBL/GenBank/DDBJ whole genome shotgun (WGS) entry which is preliminary data.</text>
</comment>
<feature type="transmembrane region" description="Helical" evidence="2">
    <location>
        <begin position="50"/>
        <end position="69"/>
    </location>
</feature>
<accession>A0ABU9STF6</accession>
<feature type="compositionally biased region" description="Low complexity" evidence="1">
    <location>
        <begin position="77"/>
        <end position="90"/>
    </location>
</feature>
<organism evidence="3 4">
    <name type="scientific">Paraglaciecola mesophila</name>
    <dbReference type="NCBI Taxonomy" id="197222"/>
    <lineage>
        <taxon>Bacteria</taxon>
        <taxon>Pseudomonadati</taxon>
        <taxon>Pseudomonadota</taxon>
        <taxon>Gammaproteobacteria</taxon>
        <taxon>Alteromonadales</taxon>
        <taxon>Alteromonadaceae</taxon>
        <taxon>Paraglaciecola</taxon>
    </lineage>
</organism>
<keyword evidence="2" id="KW-0472">Membrane</keyword>
<evidence type="ECO:0000256" key="2">
    <source>
        <dbReference type="SAM" id="Phobius"/>
    </source>
</evidence>
<gene>
    <name evidence="3" type="ORF">WNY77_05165</name>
</gene>
<feature type="region of interest" description="Disordered" evidence="1">
    <location>
        <begin position="77"/>
        <end position="97"/>
    </location>
</feature>
<keyword evidence="2" id="KW-0812">Transmembrane</keyword>
<dbReference type="EMBL" id="JBBMQS010000002">
    <property type="protein sequence ID" value="MEM5496776.1"/>
    <property type="molecule type" value="Genomic_DNA"/>
</dbReference>